<reference evidence="2 3" key="1">
    <citation type="submission" date="2020-05" db="EMBL/GenBank/DDBJ databases">
        <title>Complete genome sequence of Gemmatimonas greenlandica TET16.</title>
        <authorList>
            <person name="Zeng Y."/>
        </authorList>
    </citation>
    <scope>NUCLEOTIDE SEQUENCE [LARGE SCALE GENOMIC DNA]</scope>
    <source>
        <strain evidence="2 3">TET16</strain>
    </source>
</reference>
<protein>
    <submittedName>
        <fullName evidence="2">ABC transporter permease</fullName>
    </submittedName>
</protein>
<feature type="transmembrane region" description="Helical" evidence="1">
    <location>
        <begin position="147"/>
        <end position="173"/>
    </location>
</feature>
<dbReference type="InterPro" id="IPR030802">
    <property type="entry name" value="Permease_MalE"/>
</dbReference>
<feature type="transmembrane region" description="Helical" evidence="1">
    <location>
        <begin position="235"/>
        <end position="259"/>
    </location>
</feature>
<keyword evidence="1" id="KW-1133">Transmembrane helix</keyword>
<sequence>MDLVVRLAERRTGGILRALGKRGYFARDIVRGVRDPGTWVPETIRQMRTMGVESVPLTIIVAAFLGGVTAFQTRYQLFPGVQLSVVGLITRQSIVLELGPLLTALVLTGRVGARMTAEIGTMRVTEQIDALETLSFDPVAYLALPRFLAGIVMLPALVILANATAIASAWAILVTATDVRTDDFLAGLRLAFTAFQVVYSLIKAFLFGAAISFVCSYEGYVTEAGAEGVGRSTALAVVIASVCILVLDALVAAVLAPFIQA</sequence>
<dbReference type="RefSeq" id="WP_171223677.1">
    <property type="nucleotide sequence ID" value="NZ_CP053085.1"/>
</dbReference>
<dbReference type="EMBL" id="CP053085">
    <property type="protein sequence ID" value="QJR34251.1"/>
    <property type="molecule type" value="Genomic_DNA"/>
</dbReference>
<accession>A0A6M4IPQ2</accession>
<dbReference type="Proteomes" id="UP000500938">
    <property type="component" value="Chromosome"/>
</dbReference>
<feature type="transmembrane region" description="Helical" evidence="1">
    <location>
        <begin position="55"/>
        <end position="73"/>
    </location>
</feature>
<organism evidence="2 3">
    <name type="scientific">Gemmatimonas groenlandica</name>
    <dbReference type="NCBI Taxonomy" id="2732249"/>
    <lineage>
        <taxon>Bacteria</taxon>
        <taxon>Pseudomonadati</taxon>
        <taxon>Gemmatimonadota</taxon>
        <taxon>Gemmatimonadia</taxon>
        <taxon>Gemmatimonadales</taxon>
        <taxon>Gemmatimonadaceae</taxon>
        <taxon>Gemmatimonas</taxon>
    </lineage>
</organism>
<dbReference type="Pfam" id="PF02405">
    <property type="entry name" value="MlaE"/>
    <property type="match status" value="1"/>
</dbReference>
<keyword evidence="1" id="KW-0472">Membrane</keyword>
<dbReference type="PANTHER" id="PTHR30188:SF4">
    <property type="entry name" value="PROTEIN TRIGALACTOSYLDIACYLGLYCEROL 1, CHLOROPLASTIC"/>
    <property type="match status" value="1"/>
</dbReference>
<feature type="transmembrane region" description="Helical" evidence="1">
    <location>
        <begin position="93"/>
        <end position="113"/>
    </location>
</feature>
<evidence type="ECO:0000256" key="1">
    <source>
        <dbReference type="SAM" id="Phobius"/>
    </source>
</evidence>
<gene>
    <name evidence="2" type="ORF">HKW67_01315</name>
</gene>
<dbReference type="AlphaFoldDB" id="A0A6M4IPQ2"/>
<evidence type="ECO:0000313" key="3">
    <source>
        <dbReference type="Proteomes" id="UP000500938"/>
    </source>
</evidence>
<dbReference type="KEGG" id="ggr:HKW67_01315"/>
<keyword evidence="3" id="KW-1185">Reference proteome</keyword>
<feature type="transmembrane region" description="Helical" evidence="1">
    <location>
        <begin position="193"/>
        <end position="214"/>
    </location>
</feature>
<dbReference type="GO" id="GO:0005548">
    <property type="term" value="F:phospholipid transporter activity"/>
    <property type="evidence" value="ECO:0007669"/>
    <property type="project" value="TreeGrafter"/>
</dbReference>
<dbReference type="GO" id="GO:0043190">
    <property type="term" value="C:ATP-binding cassette (ABC) transporter complex"/>
    <property type="evidence" value="ECO:0007669"/>
    <property type="project" value="InterPro"/>
</dbReference>
<evidence type="ECO:0000313" key="2">
    <source>
        <dbReference type="EMBL" id="QJR34251.1"/>
    </source>
</evidence>
<dbReference type="PANTHER" id="PTHR30188">
    <property type="entry name" value="ABC TRANSPORTER PERMEASE PROTEIN-RELATED"/>
    <property type="match status" value="1"/>
</dbReference>
<name>A0A6M4IPQ2_9BACT</name>
<keyword evidence="1" id="KW-0812">Transmembrane</keyword>
<proteinExistence type="predicted"/>